<proteinExistence type="predicted"/>
<keyword evidence="2" id="KW-1133">Transmembrane helix</keyword>
<dbReference type="Proteomes" id="UP000013968">
    <property type="component" value="Chromosome"/>
</dbReference>
<feature type="region of interest" description="Disordered" evidence="1">
    <location>
        <begin position="182"/>
        <end position="202"/>
    </location>
</feature>
<gene>
    <name evidence="3" type="ORF">AORI_4521</name>
</gene>
<dbReference type="KEGG" id="aoi:AORI_4521"/>
<sequence>MLSVLVHQVTVQNTGVKPTEIATVVVAFFALTAATWSALTAHRTGVRQAQQLQEARDHEIRRQAAQVAAWSVPNMDNDGTQTISTYIVNASSLPVFTLELTDVGGTWNFAVQEPTPEPRLMRAQDYDWSEDGIDPSEIRMATLLFTDAEGNRWVRDKHGLWLLERAKLQQVGGRSVGTAAAQRSASWWRRGRQSSAANDQTG</sequence>
<keyword evidence="4" id="KW-1185">Reference proteome</keyword>
<evidence type="ECO:0000256" key="2">
    <source>
        <dbReference type="SAM" id="Phobius"/>
    </source>
</evidence>
<accession>R4SX41</accession>
<evidence type="ECO:0000256" key="1">
    <source>
        <dbReference type="SAM" id="MobiDB-lite"/>
    </source>
</evidence>
<name>R4SX41_9PSEU</name>
<evidence type="ECO:0000313" key="4">
    <source>
        <dbReference type="Proteomes" id="UP000013968"/>
    </source>
</evidence>
<feature type="transmembrane region" description="Helical" evidence="2">
    <location>
        <begin position="20"/>
        <end position="39"/>
    </location>
</feature>
<protein>
    <submittedName>
        <fullName evidence="3">Uncharacterized protein</fullName>
    </submittedName>
</protein>
<dbReference type="EMBL" id="CP003410">
    <property type="protein sequence ID" value="AGM07105.1"/>
    <property type="molecule type" value="Genomic_DNA"/>
</dbReference>
<dbReference type="RefSeq" id="WP_016334853.1">
    <property type="nucleotide sequence ID" value="NC_021252.1"/>
</dbReference>
<dbReference type="AlphaFoldDB" id="R4SX41"/>
<organism evidence="3 4">
    <name type="scientific">Amycolatopsis keratiniphila</name>
    <dbReference type="NCBI Taxonomy" id="129921"/>
    <lineage>
        <taxon>Bacteria</taxon>
        <taxon>Bacillati</taxon>
        <taxon>Actinomycetota</taxon>
        <taxon>Actinomycetes</taxon>
        <taxon>Pseudonocardiales</taxon>
        <taxon>Pseudonocardiaceae</taxon>
        <taxon>Amycolatopsis</taxon>
        <taxon>Amycolatopsis japonica group</taxon>
    </lineage>
</organism>
<keyword evidence="2" id="KW-0812">Transmembrane</keyword>
<keyword evidence="2" id="KW-0472">Membrane</keyword>
<evidence type="ECO:0000313" key="3">
    <source>
        <dbReference type="EMBL" id="AGM07105.1"/>
    </source>
</evidence>
<reference evidence="3 4" key="1">
    <citation type="journal article" date="2013" name="BMC Genomics">
        <title>ContigScape: a Cytoscape plugin facilitating microbial genome gap closing.</title>
        <authorList>
            <person name="Tang B."/>
            <person name="Wang Q."/>
            <person name="Yang M."/>
            <person name="Xie F."/>
            <person name="Zhu Y."/>
            <person name="Zhuo Y."/>
            <person name="Wang S."/>
            <person name="Gao H."/>
            <person name="Ding X."/>
            <person name="Zhang L."/>
            <person name="Zhao G."/>
            <person name="Zheng H."/>
        </authorList>
    </citation>
    <scope>NUCLEOTIDE SEQUENCE [LARGE SCALE GENOMIC DNA]</scope>
    <source>
        <strain evidence="3 4">HCCB10007</strain>
    </source>
</reference>
<dbReference type="HOGENOM" id="CLU_1352290_0_0_11"/>